<feature type="active site" evidence="9">
    <location>
        <position position="174"/>
    </location>
</feature>
<evidence type="ECO:0000256" key="5">
    <source>
        <dbReference type="ARBA" id="ARBA00022749"/>
    </source>
</evidence>
<dbReference type="EC" id="6.3.5.2" evidence="9"/>
<evidence type="ECO:0000256" key="2">
    <source>
        <dbReference type="ARBA" id="ARBA00005153"/>
    </source>
</evidence>
<dbReference type="SUPFAM" id="SSF54810">
    <property type="entry name" value="GMP synthetase C-terminal dimerisation domain"/>
    <property type="match status" value="1"/>
</dbReference>
<dbReference type="SUPFAM" id="SSF52402">
    <property type="entry name" value="Adenine nucleotide alpha hydrolases-like"/>
    <property type="match status" value="1"/>
</dbReference>
<gene>
    <name evidence="9 12" type="primary">guaA</name>
    <name evidence="12" type="ORF">F8A88_03125</name>
</gene>
<dbReference type="FunFam" id="3.40.50.620:FF:000001">
    <property type="entry name" value="GMP synthase [glutamine-hydrolyzing]"/>
    <property type="match status" value="1"/>
</dbReference>
<dbReference type="InterPro" id="IPR022310">
    <property type="entry name" value="NAD/GMP_synthase"/>
</dbReference>
<accession>A0A6N6N6A9</accession>
<evidence type="ECO:0000256" key="4">
    <source>
        <dbReference type="ARBA" id="ARBA00022741"/>
    </source>
</evidence>
<dbReference type="GO" id="GO:0003921">
    <property type="term" value="F:GMP synthase activity"/>
    <property type="evidence" value="ECO:0007669"/>
    <property type="project" value="InterPro"/>
</dbReference>
<dbReference type="PANTHER" id="PTHR11922">
    <property type="entry name" value="GMP SYNTHASE-RELATED"/>
    <property type="match status" value="1"/>
</dbReference>
<dbReference type="InterPro" id="IPR029062">
    <property type="entry name" value="Class_I_gatase-like"/>
</dbReference>
<dbReference type="Pfam" id="PF02540">
    <property type="entry name" value="NAD_synthase"/>
    <property type="match status" value="1"/>
</dbReference>
<feature type="binding site" evidence="10">
    <location>
        <begin position="226"/>
        <end position="232"/>
    </location>
    <ligand>
        <name>ATP</name>
        <dbReference type="ChEBI" id="CHEBI:30616"/>
    </ligand>
</feature>
<evidence type="ECO:0000313" key="12">
    <source>
        <dbReference type="EMBL" id="KAB1443271.1"/>
    </source>
</evidence>
<dbReference type="PRINTS" id="PR00099">
    <property type="entry name" value="CPSGATASE"/>
</dbReference>
<dbReference type="PRINTS" id="PR00097">
    <property type="entry name" value="ANTSNTHASEII"/>
</dbReference>
<keyword evidence="8 9" id="KW-0315">Glutamine amidotransferase</keyword>
<feature type="domain" description="GMPS ATP-PPase" evidence="11">
    <location>
        <begin position="199"/>
        <end position="390"/>
    </location>
</feature>
<evidence type="ECO:0000259" key="11">
    <source>
        <dbReference type="PROSITE" id="PS51553"/>
    </source>
</evidence>
<dbReference type="PROSITE" id="PS51553">
    <property type="entry name" value="GMPS_ATP_PPASE"/>
    <property type="match status" value="1"/>
</dbReference>
<dbReference type="PANTHER" id="PTHR11922:SF2">
    <property type="entry name" value="GMP SYNTHASE [GLUTAMINE-HYDROLYZING]"/>
    <property type="match status" value="1"/>
</dbReference>
<dbReference type="CDD" id="cd01742">
    <property type="entry name" value="GATase1_GMP_Synthase"/>
    <property type="match status" value="1"/>
</dbReference>
<comment type="function">
    <text evidence="1 9">Catalyzes the synthesis of GMP from XMP.</text>
</comment>
<dbReference type="PROSITE" id="PS51273">
    <property type="entry name" value="GATASE_TYPE_1"/>
    <property type="match status" value="1"/>
</dbReference>
<dbReference type="NCBIfam" id="NF000848">
    <property type="entry name" value="PRK00074.1"/>
    <property type="match status" value="1"/>
</dbReference>
<evidence type="ECO:0000256" key="8">
    <source>
        <dbReference type="ARBA" id="ARBA00022962"/>
    </source>
</evidence>
<name>A0A6N6N6A9_9BACT</name>
<feature type="active site" evidence="9">
    <location>
        <position position="172"/>
    </location>
</feature>
<reference evidence="12 13" key="1">
    <citation type="journal article" date="2017" name="Int. J. Syst. Evol. Microbiol.">
        <title>Desulfovibrio senegalensis sp. nov., a mesophilic sulfate reducer isolated from marine sediment.</title>
        <authorList>
            <person name="Thioye A."/>
            <person name="Gam Z.B.A."/>
            <person name="Mbengue M."/>
            <person name="Cayol J.L."/>
            <person name="Joseph-Bartoli M."/>
            <person name="Toure-Kane C."/>
            <person name="Labat M."/>
        </authorList>
    </citation>
    <scope>NUCLEOTIDE SEQUENCE [LARGE SCALE GENOMIC DNA]</scope>
    <source>
        <strain evidence="12 13">DSM 101509</strain>
    </source>
</reference>
<dbReference type="InterPro" id="IPR004739">
    <property type="entry name" value="GMP_synth_GATase"/>
</dbReference>
<comment type="catalytic activity">
    <reaction evidence="9">
        <text>XMP + L-glutamine + ATP + H2O = GMP + L-glutamate + AMP + diphosphate + 2 H(+)</text>
        <dbReference type="Rhea" id="RHEA:11680"/>
        <dbReference type="ChEBI" id="CHEBI:15377"/>
        <dbReference type="ChEBI" id="CHEBI:15378"/>
        <dbReference type="ChEBI" id="CHEBI:29985"/>
        <dbReference type="ChEBI" id="CHEBI:30616"/>
        <dbReference type="ChEBI" id="CHEBI:33019"/>
        <dbReference type="ChEBI" id="CHEBI:57464"/>
        <dbReference type="ChEBI" id="CHEBI:58115"/>
        <dbReference type="ChEBI" id="CHEBI:58359"/>
        <dbReference type="ChEBI" id="CHEBI:456215"/>
        <dbReference type="EC" id="6.3.5.2"/>
    </reaction>
</comment>
<dbReference type="AlphaFoldDB" id="A0A6N6N6A9"/>
<keyword evidence="4 9" id="KW-0547">Nucleotide-binding</keyword>
<dbReference type="InterPro" id="IPR022955">
    <property type="entry name" value="GMP_synthase"/>
</dbReference>
<dbReference type="Pfam" id="PF00958">
    <property type="entry name" value="GMP_synt_C"/>
    <property type="match status" value="1"/>
</dbReference>
<dbReference type="OrthoDB" id="9802219at2"/>
<dbReference type="RefSeq" id="WP_151149603.1">
    <property type="nucleotide sequence ID" value="NZ_WAIE01000001.1"/>
</dbReference>
<protein>
    <recommendedName>
        <fullName evidence="9">GMP synthase [glutamine-hydrolyzing]</fullName>
        <ecNumber evidence="9">6.3.5.2</ecNumber>
    </recommendedName>
    <alternativeName>
        <fullName evidence="9">GMP synthetase</fullName>
    </alternativeName>
    <alternativeName>
        <fullName evidence="9">Glutamine amidotransferase</fullName>
    </alternativeName>
</protein>
<dbReference type="InterPro" id="IPR014729">
    <property type="entry name" value="Rossmann-like_a/b/a_fold"/>
</dbReference>
<organism evidence="12 13">
    <name type="scientific">Pseudodesulfovibrio senegalensis</name>
    <dbReference type="NCBI Taxonomy" id="1721087"/>
    <lineage>
        <taxon>Bacteria</taxon>
        <taxon>Pseudomonadati</taxon>
        <taxon>Thermodesulfobacteriota</taxon>
        <taxon>Desulfovibrionia</taxon>
        <taxon>Desulfovibrionales</taxon>
        <taxon>Desulfovibrionaceae</taxon>
    </lineage>
</organism>
<dbReference type="CDD" id="cd01997">
    <property type="entry name" value="GMP_synthase_C"/>
    <property type="match status" value="1"/>
</dbReference>
<dbReference type="EMBL" id="WAIE01000001">
    <property type="protein sequence ID" value="KAB1443271.1"/>
    <property type="molecule type" value="Genomic_DNA"/>
</dbReference>
<dbReference type="NCBIfam" id="TIGR00888">
    <property type="entry name" value="guaA_Nterm"/>
    <property type="match status" value="1"/>
</dbReference>
<dbReference type="FunFam" id="3.30.300.10:FF:000002">
    <property type="entry name" value="GMP synthase [glutamine-hydrolyzing]"/>
    <property type="match status" value="1"/>
</dbReference>
<comment type="subunit">
    <text evidence="9">Homodimer.</text>
</comment>
<dbReference type="Gene3D" id="3.30.300.10">
    <property type="match status" value="1"/>
</dbReference>
<feature type="active site" description="Nucleophile" evidence="9">
    <location>
        <position position="83"/>
    </location>
</feature>
<dbReference type="NCBIfam" id="TIGR00884">
    <property type="entry name" value="guaA_Cterm"/>
    <property type="match status" value="1"/>
</dbReference>
<dbReference type="Proteomes" id="UP000438699">
    <property type="component" value="Unassembled WGS sequence"/>
</dbReference>
<evidence type="ECO:0000256" key="1">
    <source>
        <dbReference type="ARBA" id="ARBA00002332"/>
    </source>
</evidence>
<proteinExistence type="inferred from homology"/>
<dbReference type="FunFam" id="3.40.50.880:FF:000001">
    <property type="entry name" value="GMP synthase [glutamine-hydrolyzing]"/>
    <property type="match status" value="1"/>
</dbReference>
<dbReference type="GO" id="GO:0005829">
    <property type="term" value="C:cytosol"/>
    <property type="evidence" value="ECO:0007669"/>
    <property type="project" value="TreeGrafter"/>
</dbReference>
<dbReference type="GO" id="GO:0005524">
    <property type="term" value="F:ATP binding"/>
    <property type="evidence" value="ECO:0007669"/>
    <property type="project" value="UniProtKB-UniRule"/>
</dbReference>
<sequence length="515" mass="57483">MLNQDKVVILDFGSQFTQLIARRIREAGVYSEIHPCNVDPAKVKALNPQALILSGGPSSVLEGGCPDLAPEYLEWNLPTLGICYGMQLLAHKLGGKVVSSKDREYGRAEFEALNDSPLFDGIENSDKLTVWMSHGDRVQSIPDDFEIMGKTESIEFAAMGNRERKIYALQFHPEVAHTDQGAQIINNFLFKVADLKPSWSMSSFVETCIEDLKRQVGDDKVVLGLSGGIDSTVAAVLLHKAIGRNLHCIFVDNGLLRMGEREEVIGFLAEHFDLNVKVVDAADEFLGKLKGVTDPEKKRKIIGYTFIDVFDREAKNIDGVKFLGQGTLYPDVIESESFKGPSAVIKSHHNVGGLPETMNLELVEPLRELFKDEVRRAAYELGLPEHIIWRHPFPGPGLSIRILGEITEERLQILRLADRIVQNELIASDWYRKVWQGFAVLLPLKTVGVMGDGRTYENVIALRIVDSIDAMTADWTRLPSEVLARMSNRIINEVQGVNRVVLDISSKPPSTIEWE</sequence>
<dbReference type="Gene3D" id="3.40.50.620">
    <property type="entry name" value="HUPs"/>
    <property type="match status" value="1"/>
</dbReference>
<evidence type="ECO:0000256" key="9">
    <source>
        <dbReference type="HAMAP-Rule" id="MF_00344"/>
    </source>
</evidence>
<comment type="pathway">
    <text evidence="2 9">Purine metabolism; GMP biosynthesis; GMP from XMP (L-Gln route): step 1/1.</text>
</comment>
<dbReference type="InterPro" id="IPR025777">
    <property type="entry name" value="GMPS_ATP_PPase_dom"/>
</dbReference>
<evidence type="ECO:0000313" key="13">
    <source>
        <dbReference type="Proteomes" id="UP000438699"/>
    </source>
</evidence>
<keyword evidence="7 9" id="KW-0067">ATP-binding</keyword>
<keyword evidence="13" id="KW-1185">Reference proteome</keyword>
<dbReference type="UniPathway" id="UPA00189">
    <property type="reaction ID" value="UER00296"/>
</dbReference>
<evidence type="ECO:0000256" key="10">
    <source>
        <dbReference type="PROSITE-ProRule" id="PRU00886"/>
    </source>
</evidence>
<evidence type="ECO:0000256" key="7">
    <source>
        <dbReference type="ARBA" id="ARBA00022840"/>
    </source>
</evidence>
<dbReference type="Pfam" id="PF00117">
    <property type="entry name" value="GATase"/>
    <property type="match status" value="1"/>
</dbReference>
<keyword evidence="5 9" id="KW-0332">GMP biosynthesis</keyword>
<evidence type="ECO:0000256" key="6">
    <source>
        <dbReference type="ARBA" id="ARBA00022755"/>
    </source>
</evidence>
<keyword evidence="3 9" id="KW-0436">Ligase</keyword>
<dbReference type="InterPro" id="IPR001674">
    <property type="entry name" value="GMP_synth_C"/>
</dbReference>
<dbReference type="HAMAP" id="MF_00344">
    <property type="entry name" value="GMP_synthase"/>
    <property type="match status" value="1"/>
</dbReference>
<dbReference type="InterPro" id="IPR017926">
    <property type="entry name" value="GATASE"/>
</dbReference>
<dbReference type="SUPFAM" id="SSF52317">
    <property type="entry name" value="Class I glutamine amidotransferase-like"/>
    <property type="match status" value="1"/>
</dbReference>
<evidence type="ECO:0000256" key="3">
    <source>
        <dbReference type="ARBA" id="ARBA00022598"/>
    </source>
</evidence>
<dbReference type="PRINTS" id="PR00096">
    <property type="entry name" value="GATASE"/>
</dbReference>
<comment type="caution">
    <text evidence="12">The sequence shown here is derived from an EMBL/GenBank/DDBJ whole genome shotgun (WGS) entry which is preliminary data.</text>
</comment>
<keyword evidence="6 9" id="KW-0658">Purine biosynthesis</keyword>
<dbReference type="Gene3D" id="3.40.50.880">
    <property type="match status" value="1"/>
</dbReference>